<dbReference type="InterPro" id="IPR052194">
    <property type="entry name" value="MESH1"/>
</dbReference>
<dbReference type="GO" id="GO:0008893">
    <property type="term" value="F:guanosine-3',5'-bis(diphosphate) 3'-diphosphatase activity"/>
    <property type="evidence" value="ECO:0007669"/>
    <property type="project" value="TreeGrafter"/>
</dbReference>
<dbReference type="SUPFAM" id="SSF109604">
    <property type="entry name" value="HD-domain/PDEase-like"/>
    <property type="match status" value="1"/>
</dbReference>
<dbReference type="AlphaFoldDB" id="A0A0F9UUV4"/>
<evidence type="ECO:0000313" key="2">
    <source>
        <dbReference type="EMBL" id="KKN96810.1"/>
    </source>
</evidence>
<gene>
    <name evidence="2" type="ORF">LCGC14_0164540</name>
</gene>
<dbReference type="EMBL" id="LAZR01000062">
    <property type="protein sequence ID" value="KKN96810.1"/>
    <property type="molecule type" value="Genomic_DNA"/>
</dbReference>
<proteinExistence type="predicted"/>
<dbReference type="Pfam" id="PF13328">
    <property type="entry name" value="HD_4"/>
    <property type="match status" value="1"/>
</dbReference>
<reference evidence="2" key="1">
    <citation type="journal article" date="2015" name="Nature">
        <title>Complex archaea that bridge the gap between prokaryotes and eukaryotes.</title>
        <authorList>
            <person name="Spang A."/>
            <person name="Saw J.H."/>
            <person name="Jorgensen S.L."/>
            <person name="Zaremba-Niedzwiedzka K."/>
            <person name="Martijn J."/>
            <person name="Lind A.E."/>
            <person name="van Eijk R."/>
            <person name="Schleper C."/>
            <person name="Guy L."/>
            <person name="Ettema T.J."/>
        </authorList>
    </citation>
    <scope>NUCLEOTIDE SEQUENCE</scope>
</reference>
<accession>A0A0F9UUV4</accession>
<dbReference type="PANTHER" id="PTHR46246:SF1">
    <property type="entry name" value="GUANOSINE-3',5'-BIS(DIPHOSPHATE) 3'-PYROPHOSPHOHYDROLASE MESH1"/>
    <property type="match status" value="1"/>
</dbReference>
<evidence type="ECO:0000256" key="1">
    <source>
        <dbReference type="SAM" id="Coils"/>
    </source>
</evidence>
<feature type="coiled-coil region" evidence="1">
    <location>
        <begin position="226"/>
        <end position="253"/>
    </location>
</feature>
<sequence length="259" mass="29968">MNFDTELVQCMVDRICDFHRGQTRKALPIPYTFHLFDVAKTLVNWGIEDADVIAAGLGHDLIEDTKDSHPSLIAQFGTRIAGMIDELTWVKEDGTSRTAKVKHWKQFAEHSTIQALVIKAADRYCNVRDYARQRSRDNEYEGEYAARYACYLYPVWRAIYTRQDEVSRVFGDRAQRLMDPDIRWIIRLIRCDVKICLDVINSRTVLIDGALDIGLGKELCDAQADLERLNHERSKNEKEIQAAELRLHKLNRRASDEPE</sequence>
<dbReference type="Gene3D" id="1.10.3210.10">
    <property type="entry name" value="Hypothetical protein af1432"/>
    <property type="match status" value="1"/>
</dbReference>
<dbReference type="PANTHER" id="PTHR46246">
    <property type="entry name" value="GUANOSINE-3',5'-BIS(DIPHOSPHATE) 3'-PYROPHOSPHOHYDROLASE MESH1"/>
    <property type="match status" value="1"/>
</dbReference>
<organism evidence="2">
    <name type="scientific">marine sediment metagenome</name>
    <dbReference type="NCBI Taxonomy" id="412755"/>
    <lineage>
        <taxon>unclassified sequences</taxon>
        <taxon>metagenomes</taxon>
        <taxon>ecological metagenomes</taxon>
    </lineage>
</organism>
<name>A0A0F9UUV4_9ZZZZ</name>
<evidence type="ECO:0008006" key="3">
    <source>
        <dbReference type="Google" id="ProtNLM"/>
    </source>
</evidence>
<keyword evidence="1" id="KW-0175">Coiled coil</keyword>
<comment type="caution">
    <text evidence="2">The sequence shown here is derived from an EMBL/GenBank/DDBJ whole genome shotgun (WGS) entry which is preliminary data.</text>
</comment>
<protein>
    <recommendedName>
        <fullName evidence="3">HD/PDEase domain-containing protein</fullName>
    </recommendedName>
</protein>